<comment type="caution">
    <text evidence="7">The sequence shown here is derived from an EMBL/GenBank/DDBJ whole genome shotgun (WGS) entry which is preliminary data.</text>
</comment>
<dbReference type="Proteomes" id="UP000005824">
    <property type="component" value="Unassembled WGS sequence"/>
</dbReference>
<feature type="compositionally biased region" description="Pro residues" evidence="5">
    <location>
        <begin position="176"/>
        <end position="191"/>
    </location>
</feature>
<reference evidence="7 8" key="1">
    <citation type="journal article" date="2011" name="J. Bacteriol.">
        <title>Genome sequence of Chthoniobacter flavus Ellin428, an aerobic heterotrophic soil bacterium.</title>
        <authorList>
            <person name="Kant R."/>
            <person name="van Passel M.W."/>
            <person name="Palva A."/>
            <person name="Lucas S."/>
            <person name="Lapidus A."/>
            <person name="Glavina Del Rio T."/>
            <person name="Dalin E."/>
            <person name="Tice H."/>
            <person name="Bruce D."/>
            <person name="Goodwin L."/>
            <person name="Pitluck S."/>
            <person name="Larimer F.W."/>
            <person name="Land M.L."/>
            <person name="Hauser L."/>
            <person name="Sangwan P."/>
            <person name="de Vos W.M."/>
            <person name="Janssen P.H."/>
            <person name="Smidt H."/>
        </authorList>
    </citation>
    <scope>NUCLEOTIDE SEQUENCE [LARGE SCALE GENOMIC DNA]</scope>
    <source>
        <strain evidence="7 8">Ellin428</strain>
    </source>
</reference>
<keyword evidence="4" id="KW-0067">ATP-binding</keyword>
<dbReference type="GO" id="GO:0005524">
    <property type="term" value="F:ATP binding"/>
    <property type="evidence" value="ECO:0007669"/>
    <property type="project" value="UniProtKB-KW"/>
</dbReference>
<protein>
    <recommendedName>
        <fullName evidence="6">PI3K/PI4K catalytic domain-containing protein</fullName>
    </recommendedName>
</protein>
<evidence type="ECO:0000313" key="7">
    <source>
        <dbReference type="EMBL" id="EDY19672.1"/>
    </source>
</evidence>
<dbReference type="GO" id="GO:0016301">
    <property type="term" value="F:kinase activity"/>
    <property type="evidence" value="ECO:0007669"/>
    <property type="project" value="UniProtKB-KW"/>
</dbReference>
<feature type="compositionally biased region" description="Low complexity" evidence="5">
    <location>
        <begin position="214"/>
        <end position="249"/>
    </location>
</feature>
<dbReference type="AlphaFoldDB" id="B4D1R0"/>
<keyword evidence="1" id="KW-0808">Transferase</keyword>
<evidence type="ECO:0000256" key="2">
    <source>
        <dbReference type="ARBA" id="ARBA00022741"/>
    </source>
</evidence>
<dbReference type="eggNOG" id="COG0419">
    <property type="taxonomic scope" value="Bacteria"/>
</dbReference>
<dbReference type="EMBL" id="ABVL01000007">
    <property type="protein sequence ID" value="EDY19672.1"/>
    <property type="molecule type" value="Genomic_DNA"/>
</dbReference>
<organism evidence="7 8">
    <name type="scientific">Chthoniobacter flavus Ellin428</name>
    <dbReference type="NCBI Taxonomy" id="497964"/>
    <lineage>
        <taxon>Bacteria</taxon>
        <taxon>Pseudomonadati</taxon>
        <taxon>Verrucomicrobiota</taxon>
        <taxon>Spartobacteria</taxon>
        <taxon>Chthoniobacterales</taxon>
        <taxon>Chthoniobacteraceae</taxon>
        <taxon>Chthoniobacter</taxon>
    </lineage>
</organism>
<feature type="domain" description="PI3K/PI4K catalytic" evidence="6">
    <location>
        <begin position="582"/>
        <end position="656"/>
    </location>
</feature>
<dbReference type="RefSeq" id="WP_006980173.1">
    <property type="nucleotide sequence ID" value="NZ_ABVL01000007.1"/>
</dbReference>
<proteinExistence type="predicted"/>
<dbReference type="Pfam" id="PF00454">
    <property type="entry name" value="PI3_PI4_kinase"/>
    <property type="match status" value="1"/>
</dbReference>
<sequence length="1022" mass="110843">MPLKTPSQVSTIAEYKKLIQADARNLTATGSKFHYFKKFTLGDKTTGPAFFLGTIDSTLLGTITKQGTGLAMGQATINDNDEITLEVASGDVAYGGLSKALKGWGVTRVLHIPPGAEGEESSSEEVDLSKTVLPKLPPTPQRQRGALNPGNRVGPNPGVQPTVRPTQPGAQGPTTGPRPMPPGPGIRPTPQGPGLKPIPTRSPIGQRQVPIRPPGTGQTGQPGQTAPNPQAQGGTQPTPKTTPPNVTAPKPGPGQTPTRPTNLPPLPATPKKVFDDRLKVLKPLYEKAAQGAIGGTLTPIYNGMLVKAKANDFAGALADAGKLEVAMNKAEFAEKKGVKQTRRAAKLVDTFTAMKKNVFPAGTSDALSKDKSLVAGKHFKSFLAAQKVCETTRDAKTLGDLEKAADEYREHFEKDFNDREKKKPENLRKLALCDSALKSARQYRMITEHEKLGPLPWDEEKEEKAAELYAQTLFEQEDGKMAAPNADAGVIGSWWVEKTVADADSGNKQMKKTFIFKPSDAETRVNGFPRGGSAAREIMGKAISDQVSAMTGLDFGTPETELITVNGASLKGTNGKPGKPWPRTGSIQHFAKSDGEMRKADPAALKLIPDEEVQKLAVLDLIQLNMDRHDGNFMIGDDGKGGKRLTPIDHGLVMPSRDGLGARRARLGRPAHALSRMPGADKKLSPEMVEKIKQIDPDEIIAALKKKQAAMAKLHPGATMAAGVTDENYKLMKRSIQFLKKASTELTLAEIQDAYVVSLEKIFDSADNQMDSGFDDAIQVAKARTPLHAEADKILDDFDKNQAIFEGLGWGLSFGLNYTNWQRWVMMNPEKTVKILKNKTVNPAVQATIQKLQAEIQRLDPTVDPKTLVAPSPALDKQVDFLKKKQQAALLAKAKTLGVDKPSEFRDLPLMEAYEGMGGAANLQGMDSTAHKLPLKDQVELMAKIEFQRMGGEKEMNRILPQLPGNVGKTIIEQAEALRFWKEYEKRGGNREYERLGCNEDVTGLRERIAIMEAASEISAIN</sequence>
<evidence type="ECO:0000256" key="4">
    <source>
        <dbReference type="ARBA" id="ARBA00022840"/>
    </source>
</evidence>
<dbReference type="InterPro" id="IPR000403">
    <property type="entry name" value="PI3/4_kinase_cat_dom"/>
</dbReference>
<feature type="region of interest" description="Disordered" evidence="5">
    <location>
        <begin position="114"/>
        <end position="270"/>
    </location>
</feature>
<dbReference type="PANTHER" id="PTHR45800">
    <property type="entry name" value="PHOSPHATIDYLINOSITOL 4-KINASE GAMMA"/>
    <property type="match status" value="1"/>
</dbReference>
<dbReference type="InParanoid" id="B4D1R0"/>
<evidence type="ECO:0000256" key="1">
    <source>
        <dbReference type="ARBA" id="ARBA00022679"/>
    </source>
</evidence>
<evidence type="ECO:0000313" key="8">
    <source>
        <dbReference type="Proteomes" id="UP000005824"/>
    </source>
</evidence>
<keyword evidence="8" id="KW-1185">Reference proteome</keyword>
<name>B4D1R0_9BACT</name>
<dbReference type="InterPro" id="IPR044571">
    <property type="entry name" value="P4KG1-8"/>
</dbReference>
<gene>
    <name evidence="7" type="ORF">CfE428DRAFT_2848</name>
</gene>
<keyword evidence="3" id="KW-0418">Kinase</keyword>
<feature type="compositionally biased region" description="Acidic residues" evidence="5">
    <location>
        <begin position="117"/>
        <end position="126"/>
    </location>
</feature>
<evidence type="ECO:0000256" key="5">
    <source>
        <dbReference type="SAM" id="MobiDB-lite"/>
    </source>
</evidence>
<accession>B4D1R0</accession>
<dbReference type="PANTHER" id="PTHR45800:SF11">
    <property type="entry name" value="PHOSPHATIDYLINOSITOL 3-KINASE-RELATED PROTEIN KINASE"/>
    <property type="match status" value="1"/>
</dbReference>
<evidence type="ECO:0000256" key="3">
    <source>
        <dbReference type="ARBA" id="ARBA00022777"/>
    </source>
</evidence>
<keyword evidence="2" id="KW-0547">Nucleotide-binding</keyword>
<evidence type="ECO:0000259" key="6">
    <source>
        <dbReference type="Pfam" id="PF00454"/>
    </source>
</evidence>
<dbReference type="STRING" id="497964.CfE428DRAFT_2848"/>